<dbReference type="HOGENOM" id="CLU_2181926_0_0_5"/>
<sequence length="109" mass="12139">MFLLGGRKHQGLLNYSTNDFRSCRVEGPLQAPKPLIGRSPMRTSAAIEGFARKGIAMDHPSPNDSDSMDDAIALRVCLDFLRRRAESLDLPEVAFLLERARQSLLDRGL</sequence>
<accession>Q2RNV7</accession>
<gene>
    <name evidence="1" type="ordered locus">Rru_A3394</name>
</gene>
<keyword evidence="2" id="KW-1185">Reference proteome</keyword>
<dbReference type="AlphaFoldDB" id="Q2RNV7"/>
<proteinExistence type="predicted"/>
<evidence type="ECO:0000313" key="2">
    <source>
        <dbReference type="Proteomes" id="UP000001929"/>
    </source>
</evidence>
<dbReference type="PATRIC" id="fig|269796.9.peg.3510"/>
<organism evidence="1 2">
    <name type="scientific">Rhodospirillum rubrum (strain ATCC 11170 / ATH 1.1.1 / DSM 467 / LMG 4362 / NCIMB 8255 / S1)</name>
    <dbReference type="NCBI Taxonomy" id="269796"/>
    <lineage>
        <taxon>Bacteria</taxon>
        <taxon>Pseudomonadati</taxon>
        <taxon>Pseudomonadota</taxon>
        <taxon>Alphaproteobacteria</taxon>
        <taxon>Rhodospirillales</taxon>
        <taxon>Rhodospirillaceae</taxon>
        <taxon>Rhodospirillum</taxon>
    </lineage>
</organism>
<protein>
    <submittedName>
        <fullName evidence="1">Uncharacterized protein</fullName>
    </submittedName>
</protein>
<dbReference type="EMBL" id="CP000230">
    <property type="protein sequence ID" value="ABC24188.1"/>
    <property type="molecule type" value="Genomic_DNA"/>
</dbReference>
<reference evidence="1 2" key="1">
    <citation type="journal article" date="2011" name="Stand. Genomic Sci.">
        <title>Complete genome sequence of Rhodospirillum rubrum type strain (S1).</title>
        <authorList>
            <person name="Munk A.C."/>
            <person name="Copeland A."/>
            <person name="Lucas S."/>
            <person name="Lapidus A."/>
            <person name="Del Rio T.G."/>
            <person name="Barry K."/>
            <person name="Detter J.C."/>
            <person name="Hammon N."/>
            <person name="Israni S."/>
            <person name="Pitluck S."/>
            <person name="Brettin T."/>
            <person name="Bruce D."/>
            <person name="Han C."/>
            <person name="Tapia R."/>
            <person name="Gilna P."/>
            <person name="Schmutz J."/>
            <person name="Larimer F."/>
            <person name="Land M."/>
            <person name="Kyrpides N.C."/>
            <person name="Mavromatis K."/>
            <person name="Richardson P."/>
            <person name="Rohde M."/>
            <person name="Goker M."/>
            <person name="Klenk H.P."/>
            <person name="Zhang Y."/>
            <person name="Roberts G.P."/>
            <person name="Reslewic S."/>
            <person name="Schwartz D.C."/>
        </authorList>
    </citation>
    <scope>NUCLEOTIDE SEQUENCE [LARGE SCALE GENOMIC DNA]</scope>
    <source>
        <strain evidence="2">ATCC 11170 / ATH 1.1.1 / DSM 467 / LMG 4362 / NCIMB 8255 / S1</strain>
    </source>
</reference>
<name>Q2RNV7_RHORT</name>
<evidence type="ECO:0000313" key="1">
    <source>
        <dbReference type="EMBL" id="ABC24188.1"/>
    </source>
</evidence>
<dbReference type="Proteomes" id="UP000001929">
    <property type="component" value="Chromosome"/>
</dbReference>
<dbReference type="KEGG" id="rru:Rru_A3394"/>
<dbReference type="EnsemblBacteria" id="ABC24188">
    <property type="protein sequence ID" value="ABC24188"/>
    <property type="gene ID" value="Rru_A3394"/>
</dbReference>